<feature type="region of interest" description="Disordered" evidence="1">
    <location>
        <begin position="1"/>
        <end position="150"/>
    </location>
</feature>
<feature type="compositionally biased region" description="Polar residues" evidence="1">
    <location>
        <begin position="33"/>
        <end position="43"/>
    </location>
</feature>
<evidence type="ECO:0000256" key="1">
    <source>
        <dbReference type="SAM" id="MobiDB-lite"/>
    </source>
</evidence>
<protein>
    <submittedName>
        <fullName evidence="2">(spotted green pufferfish) hypothetical protein</fullName>
    </submittedName>
</protein>
<reference evidence="2" key="1">
    <citation type="journal article" date="2004" name="Nature">
        <title>Genome duplication in the teleost fish Tetraodon nigroviridis reveals the early vertebrate proto-karyotype.</title>
        <authorList>
            <person name="Jaillon O."/>
            <person name="Aury J.-M."/>
            <person name="Brunet F."/>
            <person name="Petit J.-L."/>
            <person name="Stange-Thomann N."/>
            <person name="Mauceli E."/>
            <person name="Bouneau L."/>
            <person name="Fischer C."/>
            <person name="Ozouf-Costaz C."/>
            <person name="Bernot A."/>
            <person name="Nicaud S."/>
            <person name="Jaffe D."/>
            <person name="Fisher S."/>
            <person name="Lutfalla G."/>
            <person name="Dossat C."/>
            <person name="Segurens B."/>
            <person name="Dasilva C."/>
            <person name="Salanoubat M."/>
            <person name="Levy M."/>
            <person name="Boudet N."/>
            <person name="Castellano S."/>
            <person name="Anthouard V."/>
            <person name="Jubin C."/>
            <person name="Castelli V."/>
            <person name="Katinka M."/>
            <person name="Vacherie B."/>
            <person name="Biemont C."/>
            <person name="Skalli Z."/>
            <person name="Cattolico L."/>
            <person name="Poulain J."/>
            <person name="De Berardinis V."/>
            <person name="Cruaud C."/>
            <person name="Duprat S."/>
            <person name="Brottier P."/>
            <person name="Coutanceau J.-P."/>
            <person name="Gouzy J."/>
            <person name="Parra G."/>
            <person name="Lardier G."/>
            <person name="Chapple C."/>
            <person name="McKernan K.J."/>
            <person name="McEwan P."/>
            <person name="Bosak S."/>
            <person name="Kellis M."/>
            <person name="Volff J.-N."/>
            <person name="Guigo R."/>
            <person name="Zody M.C."/>
            <person name="Mesirov J."/>
            <person name="Lindblad-Toh K."/>
            <person name="Birren B."/>
            <person name="Nusbaum C."/>
            <person name="Kahn D."/>
            <person name="Robinson-Rechavi M."/>
            <person name="Laudet V."/>
            <person name="Schachter V."/>
            <person name="Quetier F."/>
            <person name="Saurin W."/>
            <person name="Scarpelli C."/>
            <person name="Wincker P."/>
            <person name="Lander E.S."/>
            <person name="Weissenbach J."/>
            <person name="Roest Crollius H."/>
        </authorList>
    </citation>
    <scope>NUCLEOTIDE SEQUENCE [LARGE SCALE GENOMIC DNA]</scope>
</reference>
<organism evidence="2">
    <name type="scientific">Tetraodon nigroviridis</name>
    <name type="common">Spotted green pufferfish</name>
    <name type="synonym">Chelonodon nigroviridis</name>
    <dbReference type="NCBI Taxonomy" id="99883"/>
    <lineage>
        <taxon>Eukaryota</taxon>
        <taxon>Metazoa</taxon>
        <taxon>Chordata</taxon>
        <taxon>Craniata</taxon>
        <taxon>Vertebrata</taxon>
        <taxon>Euteleostomi</taxon>
        <taxon>Actinopterygii</taxon>
        <taxon>Neopterygii</taxon>
        <taxon>Teleostei</taxon>
        <taxon>Neoteleostei</taxon>
        <taxon>Acanthomorphata</taxon>
        <taxon>Eupercaria</taxon>
        <taxon>Tetraodontiformes</taxon>
        <taxon>Tetradontoidea</taxon>
        <taxon>Tetraodontidae</taxon>
        <taxon>Tetraodon</taxon>
    </lineage>
</organism>
<reference evidence="2" key="2">
    <citation type="submission" date="2004-02" db="EMBL/GenBank/DDBJ databases">
        <authorList>
            <consortium name="Genoscope"/>
            <consortium name="Whitehead Institute Centre for Genome Research"/>
        </authorList>
    </citation>
    <scope>NUCLEOTIDE SEQUENCE</scope>
</reference>
<accession>Q4TCP3</accession>
<feature type="compositionally biased region" description="Pro residues" evidence="1">
    <location>
        <begin position="124"/>
        <end position="139"/>
    </location>
</feature>
<comment type="caution">
    <text evidence="2">The sequence shown here is derived from an EMBL/GenBank/DDBJ whole genome shotgun (WGS) entry which is preliminary data.</text>
</comment>
<evidence type="ECO:0000313" key="2">
    <source>
        <dbReference type="EMBL" id="CAF89339.1"/>
    </source>
</evidence>
<dbReference type="EMBL" id="CAAE01006783">
    <property type="protein sequence ID" value="CAF89339.1"/>
    <property type="molecule type" value="Genomic_DNA"/>
</dbReference>
<proteinExistence type="predicted"/>
<dbReference type="OrthoDB" id="10041339at2759"/>
<feature type="compositionally biased region" description="Basic residues" evidence="1">
    <location>
        <begin position="76"/>
        <end position="85"/>
    </location>
</feature>
<gene>
    <name evidence="2" type="ORF">GSTENG00003210001</name>
</gene>
<dbReference type="AlphaFoldDB" id="Q4TCP3"/>
<dbReference type="KEGG" id="tng:GSTEN00003210G001"/>
<name>Q4TCP3_TETNG</name>
<feature type="compositionally biased region" description="Basic and acidic residues" evidence="1">
    <location>
        <begin position="105"/>
        <end position="118"/>
    </location>
</feature>
<sequence length="205" mass="21707">MLKAIACLLFGGEEQPPDDFKSGEMSEEEWQVVSHQEVSSAENQGPRAGSRATVRLSSTPGSKHASPRCEQSSRSRTCRSKRRRPSSGCTAEASDSAGTAQPHSEGTDLGRAAPRDSPQHAAPQPRPPGNPAEPFPPPAAGTSQPGSLRLKHTHTLAGGEALTSTDSLVLNMLHIPRSGSHQSTCNHTKGSYLKISTAYPIRSLP</sequence>